<dbReference type="AlphaFoldDB" id="A0A0L6UL39"/>
<gene>
    <name evidence="10" type="ORF">VP01_55g8</name>
</gene>
<keyword evidence="7" id="KW-0175">Coiled coil</keyword>
<evidence type="ECO:0000259" key="9">
    <source>
        <dbReference type="PROSITE" id="PS50866"/>
    </source>
</evidence>
<comment type="caution">
    <text evidence="10">The sequence shown here is derived from an EMBL/GenBank/DDBJ whole genome shotgun (WGS) entry which is preliminary data.</text>
</comment>
<evidence type="ECO:0000256" key="3">
    <source>
        <dbReference type="ARBA" id="ARBA00022692"/>
    </source>
</evidence>
<name>A0A0L6UL39_9BASI</name>
<dbReference type="SMART" id="SM01190">
    <property type="entry name" value="EMP24_GP25L"/>
    <property type="match status" value="1"/>
</dbReference>
<dbReference type="PROSITE" id="PS50866">
    <property type="entry name" value="GOLD"/>
    <property type="match status" value="1"/>
</dbReference>
<keyword evidence="3 8" id="KW-0812">Transmembrane</keyword>
<evidence type="ECO:0000313" key="11">
    <source>
        <dbReference type="Proteomes" id="UP000037035"/>
    </source>
</evidence>
<evidence type="ECO:0000256" key="7">
    <source>
        <dbReference type="SAM" id="Coils"/>
    </source>
</evidence>
<evidence type="ECO:0000256" key="8">
    <source>
        <dbReference type="SAM" id="Phobius"/>
    </source>
</evidence>
<keyword evidence="4" id="KW-0732">Signal</keyword>
<keyword evidence="5 8" id="KW-1133">Transmembrane helix</keyword>
<dbReference type="Pfam" id="PF01105">
    <property type="entry name" value="EMP24_GP25L"/>
    <property type="match status" value="1"/>
</dbReference>
<evidence type="ECO:0000256" key="2">
    <source>
        <dbReference type="ARBA" id="ARBA00007104"/>
    </source>
</evidence>
<dbReference type="PANTHER" id="PTHR22811">
    <property type="entry name" value="TRANSMEMBRANE EMP24 DOMAIN-CONTAINING PROTEIN"/>
    <property type="match status" value="1"/>
</dbReference>
<accession>A0A0L6UL39</accession>
<evidence type="ECO:0000256" key="4">
    <source>
        <dbReference type="ARBA" id="ARBA00022729"/>
    </source>
</evidence>
<keyword evidence="6 8" id="KW-0472">Membrane</keyword>
<dbReference type="STRING" id="27349.A0A0L6UL39"/>
<dbReference type="InterPro" id="IPR015720">
    <property type="entry name" value="Emp24-like"/>
</dbReference>
<proteinExistence type="inferred from homology"/>
<evidence type="ECO:0000256" key="1">
    <source>
        <dbReference type="ARBA" id="ARBA00004479"/>
    </source>
</evidence>
<comment type="subcellular location">
    <subcellularLocation>
        <location evidence="1">Membrane</location>
        <topology evidence="1">Single-pass type I membrane protein</topology>
    </subcellularLocation>
</comment>
<dbReference type="GO" id="GO:0016020">
    <property type="term" value="C:membrane"/>
    <property type="evidence" value="ECO:0007669"/>
    <property type="project" value="UniProtKB-SubCell"/>
</dbReference>
<evidence type="ECO:0000256" key="5">
    <source>
        <dbReference type="ARBA" id="ARBA00022989"/>
    </source>
</evidence>
<dbReference type="Proteomes" id="UP000037035">
    <property type="component" value="Unassembled WGS sequence"/>
</dbReference>
<dbReference type="EMBL" id="LAVV01010830">
    <property type="protein sequence ID" value="KNZ48530.1"/>
    <property type="molecule type" value="Genomic_DNA"/>
</dbReference>
<feature type="domain" description="GOLD" evidence="9">
    <location>
        <begin position="36"/>
        <end position="144"/>
    </location>
</feature>
<reference evidence="10 11" key="1">
    <citation type="submission" date="2015-08" db="EMBL/GenBank/DDBJ databases">
        <title>Next Generation Sequencing and Analysis of the Genome of Puccinia sorghi L Schw, the Causal Agent of Maize Common Rust.</title>
        <authorList>
            <person name="Rochi L."/>
            <person name="Burguener G."/>
            <person name="Darino M."/>
            <person name="Turjanski A."/>
            <person name="Kreff E."/>
            <person name="Dieguez M.J."/>
            <person name="Sacco F."/>
        </authorList>
    </citation>
    <scope>NUCLEOTIDE SEQUENCE [LARGE SCALE GENOMIC DNA]</scope>
    <source>
        <strain evidence="10 11">RO10H11247</strain>
    </source>
</reference>
<keyword evidence="11" id="KW-1185">Reference proteome</keyword>
<feature type="transmembrane region" description="Helical" evidence="8">
    <location>
        <begin position="12"/>
        <end position="31"/>
    </location>
</feature>
<protein>
    <recommendedName>
        <fullName evidence="9">GOLD domain-containing protein</fullName>
    </recommendedName>
</protein>
<feature type="coiled-coil region" evidence="7">
    <location>
        <begin position="160"/>
        <end position="187"/>
    </location>
</feature>
<dbReference type="InterPro" id="IPR009038">
    <property type="entry name" value="GOLD_dom"/>
</dbReference>
<organism evidence="10 11">
    <name type="scientific">Puccinia sorghi</name>
    <dbReference type="NCBI Taxonomy" id="27349"/>
    <lineage>
        <taxon>Eukaryota</taxon>
        <taxon>Fungi</taxon>
        <taxon>Dikarya</taxon>
        <taxon>Basidiomycota</taxon>
        <taxon>Pucciniomycotina</taxon>
        <taxon>Pucciniomycetes</taxon>
        <taxon>Pucciniales</taxon>
        <taxon>Pucciniaceae</taxon>
        <taxon>Puccinia</taxon>
    </lineage>
</organism>
<sequence>MLWTRRTRELVVPIWLILVSGGLINSLYFYLDAGAERCFIEDLPLDTIVSGKYKGEEYDNEKHVYHINPQLGVQITVTVESFFLLHKFLYTEVETQEKVVNTRGIPEGKFTFTSHGAGEHKICLRTNYTGGWFSTPQVKMHLDISVGESRLDKNYEREHVKDLAGRVKELNNRLQDIRREQQFQREREILFRDLSEATNHRAVWWSLLQIVVLVYMCVWQLRHLRGFFESKIEFCGEMSRSSSQGKGRSIFMGEKGEEPTDKASRILFLLLPWMYVHAHELAAHLGLCLASTGCHRFPKAHFAREGTW</sequence>
<evidence type="ECO:0000313" key="10">
    <source>
        <dbReference type="EMBL" id="KNZ48530.1"/>
    </source>
</evidence>
<comment type="similarity">
    <text evidence="2">Belongs to the EMP24/GP25L family.</text>
</comment>
<dbReference type="VEuPathDB" id="FungiDB:VP01_55g8"/>
<evidence type="ECO:0000256" key="6">
    <source>
        <dbReference type="ARBA" id="ARBA00023136"/>
    </source>
</evidence>
<dbReference type="OrthoDB" id="3427at2759"/>